<dbReference type="EMBL" id="BRPK01000006">
    <property type="protein sequence ID" value="GLB39397.1"/>
    <property type="molecule type" value="Genomic_DNA"/>
</dbReference>
<sequence length="878" mass="98008">MLLAEYLPQFGSILRDQYQMKKPSYVQMTLNSERTRLQLVHRIHYKVPAQVLLPQDSVSPEPKHPKVHIWTITRTPRSWHQPSQTTIHGSSNAYPSITVRSWRMSEFKYYEVPSPFPTLARGIFTVELPPDAESKGAGAPGQKYRIVARGYDKFFNIGEVPWNTWPALEAHTAPPYTLSQKSNGCIIFIAALTSSKLLITSKHSLGPVEGSPVSHAQAGEGWLRKHLQKVGRTEEQLAARLWEKNWTAIAELCDDSFEEHVLAYPPEKTGLHLHGINESTKAFKTLPQPDVDAFADEWGFIKTPSLVLNSIADVRSFTQKVGEERHWNGEPTEGFVVRTHVVEPPAGKDSTQSPYAPGSTFFFKVKFDEPYMMYRDWREVTKKLLGAATPSAASLPKQKMRRPETRVYVRWVIDEIKRDRQQFEEYTKGKGIIASRERFLEYLQTDEGKGELARARKAGEDIVGGVENTGSSAEFKKTIIYPVAIPGCGKTAVAVALKHIFGFAHTQSDDVTVKKSAPVFIKNVTGLLKNHDVVIADKNNHLAQHRKQLRDVARTIGTPTRLLALNWGLGGTPQATVHRVCGDRVKLRGPHHQTLRPDESAAHEDVIWMFLRTREELTESEANAVVEMDVEESLEGMVRRAVDGVVRVLGPAVEKPSEEKIKDALEAVGAYRPTVVKKSEEVKKPKEGAGARYFGMLAEVDLEEVLGTRLGAVMNAPGDEGEAAKFWGEVRAAGRVTKRPHVTIVHRNSLPDEQGLWEMCAGLQTLERQPLFSGRLGHLVWNQRVMAVTVDDLDVVDEEGSEDVKEGVKKGKEFLAALPEDVKRRLHITVATKETSILAVEAKGLVEAWRRGEDASKEVKSIKLDGAVIKGRIKGLNS</sequence>
<dbReference type="Pfam" id="PF08302">
    <property type="entry name" value="tRNA_lig_CPD"/>
    <property type="match status" value="1"/>
</dbReference>
<name>A0A9P3PN27_LYOSH</name>
<dbReference type="InterPro" id="IPR015965">
    <property type="entry name" value="tRNA_lig_PDEase"/>
</dbReference>
<dbReference type="GO" id="GO:0003972">
    <property type="term" value="F:RNA ligase (ATP) activity"/>
    <property type="evidence" value="ECO:0007669"/>
    <property type="project" value="InterPro"/>
</dbReference>
<dbReference type="InterPro" id="IPR019039">
    <property type="entry name" value="T4-Rnl1-like_N"/>
</dbReference>
<dbReference type="Proteomes" id="UP001063166">
    <property type="component" value="Unassembled WGS sequence"/>
</dbReference>
<evidence type="ECO:0000259" key="1">
    <source>
        <dbReference type="Pfam" id="PF08302"/>
    </source>
</evidence>
<evidence type="ECO:0000313" key="4">
    <source>
        <dbReference type="EMBL" id="GLB39397.1"/>
    </source>
</evidence>
<reference evidence="4" key="1">
    <citation type="submission" date="2022-07" db="EMBL/GenBank/DDBJ databases">
        <title>The genome of Lyophyllum shimeji provides insight into the initial evolution of ectomycorrhizal fungal genome.</title>
        <authorList>
            <person name="Kobayashi Y."/>
            <person name="Shibata T."/>
            <person name="Hirakawa H."/>
            <person name="Shigenobu S."/>
            <person name="Nishiyama T."/>
            <person name="Yamada A."/>
            <person name="Hasebe M."/>
            <person name="Kawaguchi M."/>
        </authorList>
    </citation>
    <scope>NUCLEOTIDE SEQUENCE</scope>
    <source>
        <strain evidence="4">AT787</strain>
    </source>
</reference>
<dbReference type="Pfam" id="PF09511">
    <property type="entry name" value="RNA_lig_T4_1"/>
    <property type="match status" value="1"/>
</dbReference>
<keyword evidence="5" id="KW-1185">Reference proteome</keyword>
<proteinExistence type="predicted"/>
<dbReference type="SUPFAM" id="SSF52540">
    <property type="entry name" value="P-loop containing nucleoside triphosphate hydrolases"/>
    <property type="match status" value="1"/>
</dbReference>
<protein>
    <submittedName>
        <fullName evidence="4">tRNA ligase</fullName>
    </submittedName>
</protein>
<feature type="domain" description="T4 RNA ligase 1-like N-terminal" evidence="3">
    <location>
        <begin position="120"/>
        <end position="371"/>
    </location>
</feature>
<evidence type="ECO:0000313" key="5">
    <source>
        <dbReference type="Proteomes" id="UP001063166"/>
    </source>
</evidence>
<dbReference type="InterPro" id="IPR027417">
    <property type="entry name" value="P-loop_NTPase"/>
</dbReference>
<evidence type="ECO:0000259" key="3">
    <source>
        <dbReference type="Pfam" id="PF09511"/>
    </source>
</evidence>
<dbReference type="OrthoDB" id="276239at2759"/>
<dbReference type="PANTHER" id="PTHR32004:SF1">
    <property type="entry name" value="TRNA LIGASE"/>
    <property type="match status" value="1"/>
</dbReference>
<feature type="domain" description="tRNA ligase kinase" evidence="2">
    <location>
        <begin position="479"/>
        <end position="600"/>
    </location>
</feature>
<accession>A0A9P3PN27</accession>
<dbReference type="GO" id="GO:0005524">
    <property type="term" value="F:ATP binding"/>
    <property type="evidence" value="ECO:0007669"/>
    <property type="project" value="InterPro"/>
</dbReference>
<dbReference type="Pfam" id="PF08303">
    <property type="entry name" value="tRNA_lig_kinase"/>
    <property type="match status" value="1"/>
</dbReference>
<dbReference type="Gene3D" id="3.40.50.300">
    <property type="entry name" value="P-loop containing nucleotide triphosphate hydrolases"/>
    <property type="match status" value="1"/>
</dbReference>
<dbReference type="InterPro" id="IPR015966">
    <property type="entry name" value="tRNA_lig_kin_fungi"/>
</dbReference>
<dbReference type="GO" id="GO:0006388">
    <property type="term" value="P:tRNA splicing, via endonucleolytic cleavage and ligation"/>
    <property type="evidence" value="ECO:0007669"/>
    <property type="project" value="InterPro"/>
</dbReference>
<gene>
    <name evidence="4" type="primary">trl1</name>
    <name evidence="4" type="ORF">LshimejAT787_0605590</name>
</gene>
<dbReference type="PANTHER" id="PTHR32004">
    <property type="entry name" value="TRNA LIGASE"/>
    <property type="match status" value="1"/>
</dbReference>
<feature type="domain" description="tRNA ligase phosphodiesterase" evidence="1">
    <location>
        <begin position="654"/>
        <end position="874"/>
    </location>
</feature>
<dbReference type="AlphaFoldDB" id="A0A9P3PN27"/>
<keyword evidence="4" id="KW-0436">Ligase</keyword>
<dbReference type="GO" id="GO:0005634">
    <property type="term" value="C:nucleus"/>
    <property type="evidence" value="ECO:0007669"/>
    <property type="project" value="TreeGrafter"/>
</dbReference>
<comment type="caution">
    <text evidence="4">The sequence shown here is derived from an EMBL/GenBank/DDBJ whole genome shotgun (WGS) entry which is preliminary data.</text>
</comment>
<evidence type="ECO:0000259" key="2">
    <source>
        <dbReference type="Pfam" id="PF08303"/>
    </source>
</evidence>
<organism evidence="4 5">
    <name type="scientific">Lyophyllum shimeji</name>
    <name type="common">Hon-shimeji</name>
    <name type="synonym">Tricholoma shimeji</name>
    <dbReference type="NCBI Taxonomy" id="47721"/>
    <lineage>
        <taxon>Eukaryota</taxon>
        <taxon>Fungi</taxon>
        <taxon>Dikarya</taxon>
        <taxon>Basidiomycota</taxon>
        <taxon>Agaricomycotina</taxon>
        <taxon>Agaricomycetes</taxon>
        <taxon>Agaricomycetidae</taxon>
        <taxon>Agaricales</taxon>
        <taxon>Tricholomatineae</taxon>
        <taxon>Lyophyllaceae</taxon>
        <taxon>Lyophyllum</taxon>
    </lineage>
</organism>